<dbReference type="EMBL" id="JABBVZ010000042">
    <property type="protein sequence ID" value="NMP23165.1"/>
    <property type="molecule type" value="Genomic_DNA"/>
</dbReference>
<dbReference type="AlphaFoldDB" id="A0A7Y0Q393"/>
<organism evidence="1 2">
    <name type="scientific">Sulfobacillus harzensis</name>
    <dbReference type="NCBI Taxonomy" id="2729629"/>
    <lineage>
        <taxon>Bacteria</taxon>
        <taxon>Bacillati</taxon>
        <taxon>Bacillota</taxon>
        <taxon>Clostridia</taxon>
        <taxon>Eubacteriales</taxon>
        <taxon>Clostridiales Family XVII. Incertae Sedis</taxon>
        <taxon>Sulfobacillus</taxon>
    </lineage>
</organism>
<accession>A0A7Y0Q393</accession>
<sequence>MSHSTPLAICLDCLDTISAIDILTTHQAKRCPQCHKSWRKRQQEFVDERKLAIKR</sequence>
<reference evidence="1 2" key="1">
    <citation type="submission" date="2020-04" db="EMBL/GenBank/DDBJ databases">
        <authorList>
            <person name="Zhang R."/>
            <person name="Schippers A."/>
        </authorList>
    </citation>
    <scope>NUCLEOTIDE SEQUENCE [LARGE SCALE GENOMIC DNA]</scope>
    <source>
        <strain evidence="1 2">DSM 109850</strain>
    </source>
</reference>
<keyword evidence="2" id="KW-1185">Reference proteome</keyword>
<gene>
    <name evidence="1" type="ORF">HIJ39_12520</name>
</gene>
<proteinExistence type="predicted"/>
<evidence type="ECO:0000313" key="1">
    <source>
        <dbReference type="EMBL" id="NMP23165.1"/>
    </source>
</evidence>
<name>A0A7Y0Q393_9FIRM</name>
<protein>
    <submittedName>
        <fullName evidence="1">Uncharacterized protein</fullName>
    </submittedName>
</protein>
<comment type="caution">
    <text evidence="1">The sequence shown here is derived from an EMBL/GenBank/DDBJ whole genome shotgun (WGS) entry which is preliminary data.</text>
</comment>
<evidence type="ECO:0000313" key="2">
    <source>
        <dbReference type="Proteomes" id="UP000533476"/>
    </source>
</evidence>
<dbReference type="Proteomes" id="UP000533476">
    <property type="component" value="Unassembled WGS sequence"/>
</dbReference>
<dbReference type="RefSeq" id="WP_169100197.1">
    <property type="nucleotide sequence ID" value="NZ_JABBVZ010000042.1"/>
</dbReference>